<evidence type="ECO:0000313" key="7">
    <source>
        <dbReference type="EMBL" id="PYH97895.1"/>
    </source>
</evidence>
<name>A0A319DK30_9EURO</name>
<evidence type="ECO:0000256" key="2">
    <source>
        <dbReference type="ARBA" id="ARBA00022692"/>
    </source>
</evidence>
<dbReference type="InterPro" id="IPR050475">
    <property type="entry name" value="Prenyltransferase_related"/>
</dbReference>
<dbReference type="GO" id="GO:0016765">
    <property type="term" value="F:transferase activity, transferring alkyl or aryl (other than methyl) groups"/>
    <property type="evidence" value="ECO:0007669"/>
    <property type="project" value="InterPro"/>
</dbReference>
<feature type="transmembrane region" description="Helical" evidence="6">
    <location>
        <begin position="240"/>
        <end position="261"/>
    </location>
</feature>
<evidence type="ECO:0008006" key="9">
    <source>
        <dbReference type="Google" id="ProtNLM"/>
    </source>
</evidence>
<dbReference type="Proteomes" id="UP000247810">
    <property type="component" value="Unassembled WGS sequence"/>
</dbReference>
<feature type="compositionally biased region" description="Basic and acidic residues" evidence="5">
    <location>
        <begin position="1"/>
        <end position="11"/>
    </location>
</feature>
<keyword evidence="8" id="KW-1185">Reference proteome</keyword>
<dbReference type="STRING" id="1448320.A0A319DK30"/>
<evidence type="ECO:0000256" key="1">
    <source>
        <dbReference type="ARBA" id="ARBA00004141"/>
    </source>
</evidence>
<dbReference type="EMBL" id="KZ825817">
    <property type="protein sequence ID" value="PYH97895.1"/>
    <property type="molecule type" value="Genomic_DNA"/>
</dbReference>
<evidence type="ECO:0000313" key="8">
    <source>
        <dbReference type="Proteomes" id="UP000247810"/>
    </source>
</evidence>
<dbReference type="GO" id="GO:0016020">
    <property type="term" value="C:membrane"/>
    <property type="evidence" value="ECO:0007669"/>
    <property type="project" value="UniProtKB-SubCell"/>
</dbReference>
<evidence type="ECO:0000256" key="4">
    <source>
        <dbReference type="ARBA" id="ARBA00023136"/>
    </source>
</evidence>
<organism evidence="7 8">
    <name type="scientific">Aspergillus ellipticus CBS 707.79</name>
    <dbReference type="NCBI Taxonomy" id="1448320"/>
    <lineage>
        <taxon>Eukaryota</taxon>
        <taxon>Fungi</taxon>
        <taxon>Dikarya</taxon>
        <taxon>Ascomycota</taxon>
        <taxon>Pezizomycotina</taxon>
        <taxon>Eurotiomycetes</taxon>
        <taxon>Eurotiomycetidae</taxon>
        <taxon>Eurotiales</taxon>
        <taxon>Aspergillaceae</taxon>
        <taxon>Aspergillus</taxon>
        <taxon>Aspergillus subgen. Circumdati</taxon>
    </lineage>
</organism>
<gene>
    <name evidence="7" type="ORF">BO71DRAFT_406542</name>
</gene>
<reference evidence="7 8" key="1">
    <citation type="submission" date="2018-02" db="EMBL/GenBank/DDBJ databases">
        <title>The genomes of Aspergillus section Nigri reveals drivers in fungal speciation.</title>
        <authorList>
            <consortium name="DOE Joint Genome Institute"/>
            <person name="Vesth T.C."/>
            <person name="Nybo J."/>
            <person name="Theobald S."/>
            <person name="Brandl J."/>
            <person name="Frisvad J.C."/>
            <person name="Nielsen K.F."/>
            <person name="Lyhne E.K."/>
            <person name="Kogle M.E."/>
            <person name="Kuo A."/>
            <person name="Riley R."/>
            <person name="Clum A."/>
            <person name="Nolan M."/>
            <person name="Lipzen A."/>
            <person name="Salamov A."/>
            <person name="Henrissat B."/>
            <person name="Wiebenga A."/>
            <person name="De vries R.P."/>
            <person name="Grigoriev I.V."/>
            <person name="Mortensen U.H."/>
            <person name="Andersen M.R."/>
            <person name="Baker S.E."/>
        </authorList>
    </citation>
    <scope>NUCLEOTIDE SEQUENCE [LARGE SCALE GENOMIC DNA]</scope>
    <source>
        <strain evidence="7 8">CBS 707.79</strain>
    </source>
</reference>
<dbReference type="CDD" id="cd13965">
    <property type="entry name" value="PT_UbiA_3"/>
    <property type="match status" value="1"/>
</dbReference>
<evidence type="ECO:0000256" key="6">
    <source>
        <dbReference type="SAM" id="Phobius"/>
    </source>
</evidence>
<dbReference type="PANTHER" id="PTHR42723">
    <property type="entry name" value="CHLOROPHYLL SYNTHASE"/>
    <property type="match status" value="1"/>
</dbReference>
<sequence length="372" mass="41920">MSEAPPDKPERNSPLPATPTPHSLASLLKTIWLFTADDFKTFVLPETVFGICAALSGPLLTPNPTPHLVDVLARIPVVILWNWLNLLVFNLSNQRYPSSVAEDQINRPWRPLPAGRISIIQTRHLLLLAIPVVFGLTVYLGAWEETALLYIFNWVYNDIGGGDDGYILRNVLLALAFSQYHKGSLRVGSRAGFDILPRTWGWIAITSALIGTTMHIQDIKDQEGDRAKGRRTVPLVLGDGLARWSVAVPVVVWSVACPLFWGVGMLGYLLPVGVGGAIAGRILLLRERRADKRTWKMWTAWTAFIWMMPLVRDYSVLVREVIKITVLVAWSGLVKRIVLGRIEVDGFCSMFIPSWRWRRKPSIHWFGQHHRL</sequence>
<feature type="region of interest" description="Disordered" evidence="5">
    <location>
        <begin position="1"/>
        <end position="20"/>
    </location>
</feature>
<protein>
    <recommendedName>
        <fullName evidence="9">UbiA prenyltransferase</fullName>
    </recommendedName>
</protein>
<keyword evidence="4 6" id="KW-0472">Membrane</keyword>
<keyword evidence="2 6" id="KW-0812">Transmembrane</keyword>
<dbReference type="OrthoDB" id="434972at2759"/>
<dbReference type="AlphaFoldDB" id="A0A319DK30"/>
<dbReference type="Pfam" id="PF01040">
    <property type="entry name" value="UbiA"/>
    <property type="match status" value="1"/>
</dbReference>
<evidence type="ECO:0000256" key="3">
    <source>
        <dbReference type="ARBA" id="ARBA00022989"/>
    </source>
</evidence>
<keyword evidence="3 6" id="KW-1133">Transmembrane helix</keyword>
<feature type="transmembrane region" description="Helical" evidence="6">
    <location>
        <begin position="125"/>
        <end position="143"/>
    </location>
</feature>
<dbReference type="PANTHER" id="PTHR42723:SF1">
    <property type="entry name" value="CHLOROPHYLL SYNTHASE, CHLOROPLASTIC"/>
    <property type="match status" value="1"/>
</dbReference>
<feature type="transmembrane region" description="Helical" evidence="6">
    <location>
        <begin position="267"/>
        <end position="285"/>
    </location>
</feature>
<feature type="transmembrane region" description="Helical" evidence="6">
    <location>
        <begin position="199"/>
        <end position="219"/>
    </location>
</feature>
<proteinExistence type="predicted"/>
<dbReference type="VEuPathDB" id="FungiDB:BO71DRAFT_406542"/>
<comment type="subcellular location">
    <subcellularLocation>
        <location evidence="1">Membrane</location>
        <topology evidence="1">Multi-pass membrane protein</topology>
    </subcellularLocation>
</comment>
<dbReference type="InterPro" id="IPR000537">
    <property type="entry name" value="UbiA_prenyltransferase"/>
</dbReference>
<accession>A0A319DK30</accession>
<evidence type="ECO:0000256" key="5">
    <source>
        <dbReference type="SAM" id="MobiDB-lite"/>
    </source>
</evidence>